<dbReference type="AlphaFoldDB" id="A0A0V0H679"/>
<name>A0A0V0H679_SOLCH</name>
<evidence type="ECO:0000313" key="1">
    <source>
        <dbReference type="EMBL" id="JAP15003.1"/>
    </source>
</evidence>
<accession>A0A0V0H679</accession>
<dbReference type="EMBL" id="GEDG01025785">
    <property type="protein sequence ID" value="JAP15003.1"/>
    <property type="molecule type" value="Transcribed_RNA"/>
</dbReference>
<dbReference type="PANTHER" id="PTHR37610">
    <property type="entry name" value="CCHC-TYPE DOMAIN-CONTAINING PROTEIN"/>
    <property type="match status" value="1"/>
</dbReference>
<proteinExistence type="predicted"/>
<sequence length="76" mass="8884">MITSWLFNSVSKDIGDSVIYFKTSRDLWMSLEHRFRQTSGAKFFHLLQEFDSSGPIVASPMDPSSRIFDRTYLLQF</sequence>
<dbReference type="PANTHER" id="PTHR37610:SF6">
    <property type="entry name" value="GAG-POLYPEPTIDE OF LTR COPIA-TYPE-RELATED"/>
    <property type="match status" value="1"/>
</dbReference>
<protein>
    <submittedName>
        <fullName evidence="1">Putative ovule protein</fullName>
    </submittedName>
</protein>
<reference evidence="1" key="1">
    <citation type="submission" date="2015-12" db="EMBL/GenBank/DDBJ databases">
        <title>Gene expression during late stages of embryo sac development: a critical building block for successful pollen-pistil interactions.</title>
        <authorList>
            <person name="Liu Y."/>
            <person name="Joly V."/>
            <person name="Sabar M."/>
            <person name="Matton D.P."/>
        </authorList>
    </citation>
    <scope>NUCLEOTIDE SEQUENCE</scope>
</reference>
<organism evidence="1">
    <name type="scientific">Solanum chacoense</name>
    <name type="common">Chaco potato</name>
    <dbReference type="NCBI Taxonomy" id="4108"/>
    <lineage>
        <taxon>Eukaryota</taxon>
        <taxon>Viridiplantae</taxon>
        <taxon>Streptophyta</taxon>
        <taxon>Embryophyta</taxon>
        <taxon>Tracheophyta</taxon>
        <taxon>Spermatophyta</taxon>
        <taxon>Magnoliopsida</taxon>
        <taxon>eudicotyledons</taxon>
        <taxon>Gunneridae</taxon>
        <taxon>Pentapetalae</taxon>
        <taxon>asterids</taxon>
        <taxon>lamiids</taxon>
        <taxon>Solanales</taxon>
        <taxon>Solanaceae</taxon>
        <taxon>Solanoideae</taxon>
        <taxon>Solaneae</taxon>
        <taxon>Solanum</taxon>
    </lineage>
</organism>